<feature type="binding site" evidence="12">
    <location>
        <position position="127"/>
    </location>
    <ligand>
        <name>FAD</name>
        <dbReference type="ChEBI" id="CHEBI:57692"/>
    </ligand>
</feature>
<dbReference type="PANTHER" id="PTHR11806:SF0">
    <property type="entry name" value="PROTEIN MTO1 HOMOLOG, MITOCHONDRIAL"/>
    <property type="match status" value="1"/>
</dbReference>
<feature type="binding site" evidence="12">
    <location>
        <begin position="274"/>
        <end position="288"/>
    </location>
    <ligand>
        <name>NAD(+)</name>
        <dbReference type="ChEBI" id="CHEBI:57540"/>
    </ligand>
</feature>
<dbReference type="FunFam" id="3.50.50.60:FF:000063">
    <property type="entry name" value="tRNA uridine 5-carboxymethylaminomethyl modification enzyme MnmG"/>
    <property type="match status" value="1"/>
</dbReference>
<gene>
    <name evidence="12" type="primary">mnmG</name>
    <name evidence="12" type="synonym">gidA</name>
    <name evidence="14" type="ORF">CCE28_15120</name>
</gene>
<evidence type="ECO:0000256" key="3">
    <source>
        <dbReference type="ARBA" id="ARBA00007653"/>
    </source>
</evidence>
<feature type="binding site" evidence="12">
    <location>
        <position position="182"/>
    </location>
    <ligand>
        <name>FAD</name>
        <dbReference type="ChEBI" id="CHEBI:57692"/>
    </ligand>
</feature>
<comment type="caution">
    <text evidence="14">The sequence shown here is derived from an EMBL/GenBank/DDBJ whole genome shotgun (WGS) entry which is preliminary data.</text>
</comment>
<feature type="binding site" evidence="12">
    <location>
        <begin position="15"/>
        <end position="20"/>
    </location>
    <ligand>
        <name>FAD</name>
        <dbReference type="ChEBI" id="CHEBI:57692"/>
    </ligand>
</feature>
<dbReference type="FunFam" id="3.50.50.60:FF:000002">
    <property type="entry name" value="tRNA uridine 5-carboxymethylaminomethyl modification enzyme MnmG"/>
    <property type="match status" value="1"/>
</dbReference>
<name>A0A267MHN1_9FIRM</name>
<evidence type="ECO:0000256" key="8">
    <source>
        <dbReference type="ARBA" id="ARBA00022827"/>
    </source>
</evidence>
<evidence type="ECO:0000256" key="9">
    <source>
        <dbReference type="ARBA" id="ARBA00023027"/>
    </source>
</evidence>
<dbReference type="OrthoDB" id="9815560at2"/>
<organism evidence="14 15">
    <name type="scientific">Anaeromicrobium sediminis</name>
    <dbReference type="NCBI Taxonomy" id="1478221"/>
    <lineage>
        <taxon>Bacteria</taxon>
        <taxon>Bacillati</taxon>
        <taxon>Bacillota</taxon>
        <taxon>Clostridia</taxon>
        <taxon>Peptostreptococcales</taxon>
        <taxon>Thermotaleaceae</taxon>
        <taxon>Anaeromicrobium</taxon>
    </lineage>
</organism>
<feature type="domain" description="tRNA uridine 5-carboxymethylaminomethyl modification enzyme C-terminal subdomain" evidence="13">
    <location>
        <begin position="545"/>
        <end position="616"/>
    </location>
</feature>
<dbReference type="EMBL" id="NIBG01000015">
    <property type="protein sequence ID" value="PAB58438.1"/>
    <property type="molecule type" value="Genomic_DNA"/>
</dbReference>
<keyword evidence="8 12" id="KW-0274">FAD</keyword>
<dbReference type="SUPFAM" id="SSF51905">
    <property type="entry name" value="FAD/NAD(P)-binding domain"/>
    <property type="match status" value="1"/>
</dbReference>
<proteinExistence type="inferred from homology"/>
<dbReference type="Gene3D" id="1.10.150.570">
    <property type="entry name" value="GidA associated domain, C-terminal subdomain"/>
    <property type="match status" value="1"/>
</dbReference>
<accession>A0A267MHN1</accession>
<dbReference type="NCBIfam" id="TIGR00136">
    <property type="entry name" value="mnmG_gidA"/>
    <property type="match status" value="1"/>
</dbReference>
<dbReference type="PROSITE" id="PS01280">
    <property type="entry name" value="GIDA_1"/>
    <property type="match status" value="1"/>
</dbReference>
<dbReference type="InterPro" id="IPR004416">
    <property type="entry name" value="MnmG"/>
</dbReference>
<dbReference type="SMART" id="SM01228">
    <property type="entry name" value="GIDA_assoc_3"/>
    <property type="match status" value="1"/>
</dbReference>
<dbReference type="GO" id="GO:0050660">
    <property type="term" value="F:flavin adenine dinucleotide binding"/>
    <property type="evidence" value="ECO:0007669"/>
    <property type="project" value="UniProtKB-UniRule"/>
</dbReference>
<comment type="subcellular location">
    <subcellularLocation>
        <location evidence="12">Cytoplasm</location>
    </subcellularLocation>
</comment>
<evidence type="ECO:0000256" key="2">
    <source>
        <dbReference type="ARBA" id="ARBA00003717"/>
    </source>
</evidence>
<dbReference type="PROSITE" id="PS01281">
    <property type="entry name" value="GIDA_2"/>
    <property type="match status" value="1"/>
</dbReference>
<evidence type="ECO:0000259" key="13">
    <source>
        <dbReference type="SMART" id="SM01228"/>
    </source>
</evidence>
<sequence length="630" mass="70565">MERYVSGNYDVIVVGAGHAGCEASLAAARMGCSTLLLSINLDSIAMMPCNPSIGGTGKGHLVKEIDALGGEMGLNIDRSFIQSKMLNTAKGPAVHSLRAQADKNLYHREMKKVLEEEDNLEVRQAEVIELLVEDNVVKGVVTKTGGVYNAKSVILCTGTYLGGKIFIGQMSYTSGPNGLSASLDLTDSLQNHGLKMRRFKTGTPARLDSKTLDFSKMEEQPGDEKIVPFSFMNKELSVKQVPCWLTYTNNETHEIIKNNLHRSAMYSGDIEGTGPRYCPSIEDKVVRFSEKQRHQLFVEPEGLHTNEMYIQGMSTSLPEDVQLAFYRSIPGLENSKIMRPAYAIEYDCIDPLQLKLTLESKEIEGLFSAGQFNGSSGYEEAGAQGLIAGINASLKIQGKEPFILDRSEAYIGVLIDDLVTKGTNEPYRMMTSRAEYRLVLRQDNADLRLTEKSYRAGLASKERYEALLEKTKNIDAEMERLKDVKIKPSVVNEYLESIGTAPLSQGMSLYDLLKRPQVTYKEIAFADENRPELDRFVIEQCQVQIKYDGYIKKQLRQIDQFKKLEMKKLRQEIDYLKIEGLRLEARQKLDEIKPLSVGQASRISGVSPADISVLLVYLEQQRRKRSGKDD</sequence>
<protein>
    <recommendedName>
        <fullName evidence="4 12">tRNA uridine 5-carboxymethylaminomethyl modification enzyme MnmG</fullName>
    </recommendedName>
    <alternativeName>
        <fullName evidence="11 12">Glucose-inhibited division protein A</fullName>
    </alternativeName>
</protein>
<dbReference type="GO" id="GO:0005829">
    <property type="term" value="C:cytosol"/>
    <property type="evidence" value="ECO:0007669"/>
    <property type="project" value="TreeGrafter"/>
</dbReference>
<evidence type="ECO:0000256" key="11">
    <source>
        <dbReference type="ARBA" id="ARBA00031800"/>
    </source>
</evidence>
<evidence type="ECO:0000256" key="6">
    <source>
        <dbReference type="ARBA" id="ARBA00022630"/>
    </source>
</evidence>
<dbReference type="FunFam" id="1.10.10.1800:FF:000001">
    <property type="entry name" value="tRNA uridine 5-carboxymethylaminomethyl modification enzyme MnmG"/>
    <property type="match status" value="1"/>
</dbReference>
<dbReference type="InterPro" id="IPR002218">
    <property type="entry name" value="MnmG-rel"/>
</dbReference>
<dbReference type="InterPro" id="IPR049312">
    <property type="entry name" value="GIDA_C_N"/>
</dbReference>
<dbReference type="GO" id="GO:0002098">
    <property type="term" value="P:tRNA wobble uridine modification"/>
    <property type="evidence" value="ECO:0007669"/>
    <property type="project" value="InterPro"/>
</dbReference>
<keyword evidence="5 12" id="KW-0963">Cytoplasm</keyword>
<dbReference type="InterPro" id="IPR047001">
    <property type="entry name" value="MnmG_C_subdom"/>
</dbReference>
<evidence type="ECO:0000256" key="7">
    <source>
        <dbReference type="ARBA" id="ARBA00022694"/>
    </source>
</evidence>
<evidence type="ECO:0000256" key="4">
    <source>
        <dbReference type="ARBA" id="ARBA00020461"/>
    </source>
</evidence>
<dbReference type="AlphaFoldDB" id="A0A267MHN1"/>
<evidence type="ECO:0000313" key="14">
    <source>
        <dbReference type="EMBL" id="PAB58438.1"/>
    </source>
</evidence>
<evidence type="ECO:0000256" key="12">
    <source>
        <dbReference type="HAMAP-Rule" id="MF_00129"/>
    </source>
</evidence>
<keyword evidence="6 12" id="KW-0285">Flavoprotein</keyword>
<evidence type="ECO:0000256" key="1">
    <source>
        <dbReference type="ARBA" id="ARBA00001974"/>
    </source>
</evidence>
<dbReference type="Gene3D" id="3.50.50.60">
    <property type="entry name" value="FAD/NAD(P)-binding domain"/>
    <property type="match status" value="2"/>
</dbReference>
<dbReference type="Pfam" id="PF21680">
    <property type="entry name" value="GIDA_C_1st"/>
    <property type="match status" value="1"/>
</dbReference>
<keyword evidence="9 12" id="KW-0520">NAD</keyword>
<dbReference type="Gene3D" id="1.10.10.1800">
    <property type="entry name" value="tRNA uridine 5-carboxymethylaminomethyl modification enzyme MnmG/GidA"/>
    <property type="match status" value="1"/>
</dbReference>
<dbReference type="PANTHER" id="PTHR11806">
    <property type="entry name" value="GLUCOSE INHIBITED DIVISION PROTEIN A"/>
    <property type="match status" value="1"/>
</dbReference>
<comment type="subunit">
    <text evidence="10 12">Homodimer. Heterotetramer of two MnmE and two MnmG subunits.</text>
</comment>
<dbReference type="InterPro" id="IPR020595">
    <property type="entry name" value="MnmG-rel_CS"/>
</dbReference>
<comment type="function">
    <text evidence="2 12">NAD-binding protein involved in the addition of a carboxymethylaminomethyl (cmnm) group at the wobble position (U34) of certain tRNAs, forming tRNA-cmnm(5)s(2)U34.</text>
</comment>
<feature type="binding site" evidence="12">
    <location>
        <position position="371"/>
    </location>
    <ligand>
        <name>FAD</name>
        <dbReference type="ChEBI" id="CHEBI:57692"/>
    </ligand>
</feature>
<keyword evidence="7 12" id="KW-0819">tRNA processing</keyword>
<dbReference type="InterPro" id="IPR036188">
    <property type="entry name" value="FAD/NAD-bd_sf"/>
</dbReference>
<dbReference type="FunFam" id="1.10.150.570:FF:000001">
    <property type="entry name" value="tRNA uridine 5-carboxymethylaminomethyl modification enzyme MnmG"/>
    <property type="match status" value="1"/>
</dbReference>
<keyword evidence="15" id="KW-1185">Reference proteome</keyword>
<dbReference type="Pfam" id="PF13932">
    <property type="entry name" value="SAM_GIDA_C"/>
    <property type="match status" value="1"/>
</dbReference>
<dbReference type="GO" id="GO:0030488">
    <property type="term" value="P:tRNA methylation"/>
    <property type="evidence" value="ECO:0007669"/>
    <property type="project" value="TreeGrafter"/>
</dbReference>
<dbReference type="InterPro" id="IPR040131">
    <property type="entry name" value="MnmG_N"/>
</dbReference>
<dbReference type="Pfam" id="PF01134">
    <property type="entry name" value="GIDA"/>
    <property type="match status" value="1"/>
</dbReference>
<dbReference type="InterPro" id="IPR026904">
    <property type="entry name" value="MnmG_C"/>
</dbReference>
<evidence type="ECO:0000256" key="10">
    <source>
        <dbReference type="ARBA" id="ARBA00025948"/>
    </source>
</evidence>
<comment type="cofactor">
    <cofactor evidence="1 12">
        <name>FAD</name>
        <dbReference type="ChEBI" id="CHEBI:57692"/>
    </cofactor>
</comment>
<dbReference type="InterPro" id="IPR044920">
    <property type="entry name" value="MnmG_C_subdom_sf"/>
</dbReference>
<dbReference type="RefSeq" id="WP_095134568.1">
    <property type="nucleotide sequence ID" value="NZ_NIBG01000015.1"/>
</dbReference>
<evidence type="ECO:0000256" key="5">
    <source>
        <dbReference type="ARBA" id="ARBA00022490"/>
    </source>
</evidence>
<dbReference type="Proteomes" id="UP000216024">
    <property type="component" value="Unassembled WGS sequence"/>
</dbReference>
<reference evidence="14 15" key="1">
    <citation type="submission" date="2017-06" db="EMBL/GenBank/DDBJ databases">
        <title>Draft genome sequence of anaerobic fermentative bacterium Anaeromicrobium sediminis DY2726D isolated from West Pacific Ocean sediments.</title>
        <authorList>
            <person name="Zeng X."/>
        </authorList>
    </citation>
    <scope>NUCLEOTIDE SEQUENCE [LARGE SCALE GENOMIC DNA]</scope>
    <source>
        <strain evidence="14 15">DY2726D</strain>
    </source>
</reference>
<comment type="similarity">
    <text evidence="3 12">Belongs to the MnmG family.</text>
</comment>
<dbReference type="HAMAP" id="MF_00129">
    <property type="entry name" value="MnmG_GidA"/>
    <property type="match status" value="1"/>
</dbReference>
<evidence type="ECO:0000313" key="15">
    <source>
        <dbReference type="Proteomes" id="UP000216024"/>
    </source>
</evidence>